<sequence length="180" mass="20077">MILVGQEPTFRDQENLDDEEKVDYKPATNTYLTESDNADDEPSLETMGGSIPASGNFEPVANLDGISGVLQSDLAVEMTIDLALVHILATRHRLVVSKSSNEDNDASISPVPVGVWRQKGEFELKSIELTKEWDFKFSELETETKRLAAVITQAIPIDPRDLRERVQKNVHKAKDSRIAK</sequence>
<dbReference type="Gramene" id="ONK80692">
    <property type="protein sequence ID" value="ONK80692"/>
    <property type="gene ID" value="A4U43_C01F20670"/>
</dbReference>
<evidence type="ECO:0000313" key="2">
    <source>
        <dbReference type="EMBL" id="ONK80692.1"/>
    </source>
</evidence>
<feature type="region of interest" description="Disordered" evidence="1">
    <location>
        <begin position="1"/>
        <end position="44"/>
    </location>
</feature>
<keyword evidence="3" id="KW-1185">Reference proteome</keyword>
<organism evidence="2 3">
    <name type="scientific">Asparagus officinalis</name>
    <name type="common">Garden asparagus</name>
    <dbReference type="NCBI Taxonomy" id="4686"/>
    <lineage>
        <taxon>Eukaryota</taxon>
        <taxon>Viridiplantae</taxon>
        <taxon>Streptophyta</taxon>
        <taxon>Embryophyta</taxon>
        <taxon>Tracheophyta</taxon>
        <taxon>Spermatophyta</taxon>
        <taxon>Magnoliopsida</taxon>
        <taxon>Liliopsida</taxon>
        <taxon>Asparagales</taxon>
        <taxon>Asparagaceae</taxon>
        <taxon>Asparagoideae</taxon>
        <taxon>Asparagus</taxon>
    </lineage>
</organism>
<dbReference type="Proteomes" id="UP000243459">
    <property type="component" value="Chromosome 1"/>
</dbReference>
<evidence type="ECO:0000256" key="1">
    <source>
        <dbReference type="SAM" id="MobiDB-lite"/>
    </source>
</evidence>
<accession>A0A5P1FRH6</accession>
<protein>
    <submittedName>
        <fullName evidence="2">Uncharacterized protein</fullName>
    </submittedName>
</protein>
<gene>
    <name evidence="2" type="ORF">A4U43_C01F20670</name>
</gene>
<dbReference type="EMBL" id="CM007381">
    <property type="protein sequence ID" value="ONK80692.1"/>
    <property type="molecule type" value="Genomic_DNA"/>
</dbReference>
<name>A0A5P1FRH6_ASPOF</name>
<evidence type="ECO:0000313" key="3">
    <source>
        <dbReference type="Proteomes" id="UP000243459"/>
    </source>
</evidence>
<proteinExistence type="predicted"/>
<dbReference type="AlphaFoldDB" id="A0A5P1FRH6"/>
<reference evidence="3" key="1">
    <citation type="journal article" date="2017" name="Nat. Commun.">
        <title>The asparagus genome sheds light on the origin and evolution of a young Y chromosome.</title>
        <authorList>
            <person name="Harkess A."/>
            <person name="Zhou J."/>
            <person name="Xu C."/>
            <person name="Bowers J.E."/>
            <person name="Van der Hulst R."/>
            <person name="Ayyampalayam S."/>
            <person name="Mercati F."/>
            <person name="Riccardi P."/>
            <person name="McKain M.R."/>
            <person name="Kakrana A."/>
            <person name="Tang H."/>
            <person name="Ray J."/>
            <person name="Groenendijk J."/>
            <person name="Arikit S."/>
            <person name="Mathioni S.M."/>
            <person name="Nakano M."/>
            <person name="Shan H."/>
            <person name="Telgmann-Rauber A."/>
            <person name="Kanno A."/>
            <person name="Yue Z."/>
            <person name="Chen H."/>
            <person name="Li W."/>
            <person name="Chen Y."/>
            <person name="Xu X."/>
            <person name="Zhang Y."/>
            <person name="Luo S."/>
            <person name="Chen H."/>
            <person name="Gao J."/>
            <person name="Mao Z."/>
            <person name="Pires J.C."/>
            <person name="Luo M."/>
            <person name="Kudrna D."/>
            <person name="Wing R.A."/>
            <person name="Meyers B.C."/>
            <person name="Yi K."/>
            <person name="Kong H."/>
            <person name="Lavrijsen P."/>
            <person name="Sunseri F."/>
            <person name="Falavigna A."/>
            <person name="Ye Y."/>
            <person name="Leebens-Mack J.H."/>
            <person name="Chen G."/>
        </authorList>
    </citation>
    <scope>NUCLEOTIDE SEQUENCE [LARGE SCALE GENOMIC DNA]</scope>
    <source>
        <strain evidence="3">cv. DH0086</strain>
    </source>
</reference>